<dbReference type="AlphaFoldDB" id="A0A6J4M8A9"/>
<gene>
    <name evidence="1" type="ORF">AVDCRST_MAG46-2683</name>
</gene>
<organism evidence="1">
    <name type="scientific">uncultured Nocardioidaceae bacterium</name>
    <dbReference type="NCBI Taxonomy" id="253824"/>
    <lineage>
        <taxon>Bacteria</taxon>
        <taxon>Bacillati</taxon>
        <taxon>Actinomycetota</taxon>
        <taxon>Actinomycetes</taxon>
        <taxon>Propionibacteriales</taxon>
        <taxon>Nocardioidaceae</taxon>
        <taxon>environmental samples</taxon>
    </lineage>
</organism>
<protein>
    <submittedName>
        <fullName evidence="1">Uncharacterized protein</fullName>
    </submittedName>
</protein>
<dbReference type="EMBL" id="CADCUD010000184">
    <property type="protein sequence ID" value="CAA9352641.1"/>
    <property type="molecule type" value="Genomic_DNA"/>
</dbReference>
<sequence length="179" mass="19564">MLVLVRWDELFRDLEDEAAGLSYQERDLDIAERTRIELGRIDAAARLAAGIGRDLELRVDAMGPIRGRLQRVTARWLLVRSGAVQWVLSTDAVLGVRGLPARAVTIPESAVARHLGWGSAWRVLARDRSGVHVVRRDGSALDAVAERVGEDFVELTVLGTRELVPFAAVVAIRVAADPG</sequence>
<accession>A0A6J4M8A9</accession>
<name>A0A6J4M8A9_9ACTN</name>
<reference evidence="1" key="1">
    <citation type="submission" date="2020-02" db="EMBL/GenBank/DDBJ databases">
        <authorList>
            <person name="Meier V. D."/>
        </authorList>
    </citation>
    <scope>NUCLEOTIDE SEQUENCE</scope>
    <source>
        <strain evidence="1">AVDCRST_MAG46</strain>
    </source>
</reference>
<evidence type="ECO:0000313" key="1">
    <source>
        <dbReference type="EMBL" id="CAA9352641.1"/>
    </source>
</evidence>
<proteinExistence type="predicted"/>